<dbReference type="EMBL" id="JAIWQS010000002">
    <property type="protein sequence ID" value="KAJ8771800.1"/>
    <property type="molecule type" value="Genomic_DNA"/>
</dbReference>
<feature type="coiled-coil region" evidence="2">
    <location>
        <begin position="762"/>
        <end position="801"/>
    </location>
</feature>
<accession>A0AAV8U093</accession>
<evidence type="ECO:0000313" key="6">
    <source>
        <dbReference type="Proteomes" id="UP001159364"/>
    </source>
</evidence>
<feature type="compositionally biased region" description="Basic and acidic residues" evidence="3">
    <location>
        <begin position="734"/>
        <end position="746"/>
    </location>
</feature>
<feature type="compositionally biased region" description="Basic residues" evidence="3">
    <location>
        <begin position="1536"/>
        <end position="1546"/>
    </location>
</feature>
<feature type="region of interest" description="Disordered" evidence="3">
    <location>
        <begin position="723"/>
        <end position="753"/>
    </location>
</feature>
<keyword evidence="1" id="KW-0597">Phosphoprotein</keyword>
<name>A0AAV8U093_9ROSI</name>
<feature type="compositionally biased region" description="Basic and acidic residues" evidence="3">
    <location>
        <begin position="1338"/>
        <end position="1358"/>
    </location>
</feature>
<feature type="region of interest" description="Disordered" evidence="3">
    <location>
        <begin position="1295"/>
        <end position="1566"/>
    </location>
</feature>
<evidence type="ECO:0000259" key="4">
    <source>
        <dbReference type="Pfam" id="PF07001"/>
    </source>
</evidence>
<feature type="compositionally biased region" description="Basic and acidic residues" evidence="3">
    <location>
        <begin position="1405"/>
        <end position="1425"/>
    </location>
</feature>
<keyword evidence="6" id="KW-1185">Reference proteome</keyword>
<evidence type="ECO:0000256" key="1">
    <source>
        <dbReference type="ARBA" id="ARBA00022553"/>
    </source>
</evidence>
<sequence>MTSSMLAGERRWASARRGGMTVLGKVAVPKPINLPSQRLENHGLDPNVEIVPKGTHNWGSKSSSSTSNAWGTSSLSPNANGCSPSLLSGRPSSGESGTRPSTAGSDVNHEPVTNVSGLNSRPSSASGALTSNQASLAASRPRSAETRPGSSQLSRFAEPLPDNSVAWGASSASEKLGMKSSKIDGFSLISGDFPTLGSEKELSGRNPDSQDHSYHSRPSSSSGVVTAGKERIENSVADVSTHGNFRSETATSLRKADTIYGEDQAQAGVEKWHGDPQLYPYSNIPPQHYDAWCVPPVNNHPGGVWYRGPSGGSNFGPPVASGGFPMDPFPYYRPQMPQTAIANKQPVPPPGAGPRRPHQENGEMLRPNVCDPYDRTGMPVSPGVYPGHVPHDAYYGPPMGYYGASERNIALMTMAIGPTAFNGYSGQDVPDSGNPRGRYSGFGPDGKSVVSEQEEPGNPQEARGPYKVLLKQHDGWERKDEQNWNESVTINASGPGGAYHPMNSSWESGRRGDNKDERMRTRKALAEEALEAIDNEGGMALKARALETVGNAKSSDEWPTRKLESADHSAFTFHEVLSTSKDPSLIQKIEGLNAEARASDGKLDVKSTSHRLESNNTLQVRNARTNNSREASGMDTGSLHRTVGFINSASHEDHATPGDRSLQSTAADGILTTRSASGMHGRADYHGSGRLTAEETGGFWRKSQVTDRPGVVSSDFESASVVCQRGHTSVGPPEKSRRFLQEKDGESLPPVSNACDSQAQVRAKMREVAMQHQQQREREEKERTRDQKAKALAKLEELNRRTEAGDGIISKLETVLAGGVVNKKNFVAPAQSTLAGNKSGESNSTVVFNRNANEQGNENSVAGVEKSTTLSIEVVMQAPKPASVVPVLLEQSESLRQDVVHSDSSTGNRLRHVPDNIAAKQNHMGYRQKLKSPSEKNPTEKLISTTISEACSGNVGVTAKSPVSYEDSKEIALNIKSRQPVNPIVGKSSTNNGKMNKSVKSKQRVGESLPAVIGTPALENVVQSDEQRTSEPKLDPGLLQPQTDSKDVLLSSEQRSPVPNEEVHTHLKNQRKYQHAWRLPRTMHANKLTEKFQSGDAVVWAPVRSQKITQVFDAVSQKTAVETFGPSIKIHQPVQNSLKNKRAELERYIPKPFAKEMAQQGSNHQSWILPAIQVTPDQPPGRPESGCCGAERSQTSDASVAKVGSNLESKKVEDRQNRPGKMHGSWHQRGSVEPTDSNESRNAQKSTKHHQLQKSSVISMKDQPRYSDEWNATDGWNIPEEPIPAVVTVVKEQGMTARGKRQSYNEHRSAGHNHDSRERRINSGDIEKVRVQSSSSDMVREDASGPSKENRDAAERLTSHWQPKSHHYLAINQRGSRLNGGQDGVEPGAANKKNSGSQGVVSLPHEADKVPVVRDEQIVSEKRNLVDTSSMGPREAKKVGTHKGHPGSPPESPSKVDGRSDQYTPLGFCKDENQNSHFGLESHGEWTVSRKDNKQHNVNRERQRHYEYQPVGPHNTTKANELEPPKDGSSNSGPRFRQRSQSHSRRGGGNFQGRKTNGVRLDGRYD</sequence>
<feature type="region of interest" description="Disordered" evidence="3">
    <location>
        <begin position="343"/>
        <end position="364"/>
    </location>
</feature>
<feature type="region of interest" description="Disordered" evidence="3">
    <location>
        <begin position="981"/>
        <end position="1075"/>
    </location>
</feature>
<feature type="region of interest" description="Disordered" evidence="3">
    <location>
        <begin position="197"/>
        <end position="226"/>
    </location>
</feature>
<dbReference type="InterPro" id="IPR038808">
    <property type="entry name" value="MOS1-like"/>
</dbReference>
<keyword evidence="2" id="KW-0175">Coiled coil</keyword>
<feature type="compositionally biased region" description="Polar residues" evidence="3">
    <location>
        <begin position="1234"/>
        <end position="1245"/>
    </location>
</feature>
<feature type="compositionally biased region" description="Basic residues" evidence="3">
    <location>
        <begin position="1066"/>
        <end position="1075"/>
    </location>
</feature>
<comment type="caution">
    <text evidence="5">The sequence shown here is derived from an EMBL/GenBank/DDBJ whole genome shotgun (WGS) entry which is preliminary data.</text>
</comment>
<organism evidence="5 6">
    <name type="scientific">Erythroxylum novogranatense</name>
    <dbReference type="NCBI Taxonomy" id="1862640"/>
    <lineage>
        <taxon>Eukaryota</taxon>
        <taxon>Viridiplantae</taxon>
        <taxon>Streptophyta</taxon>
        <taxon>Embryophyta</taxon>
        <taxon>Tracheophyta</taxon>
        <taxon>Spermatophyta</taxon>
        <taxon>Magnoliopsida</taxon>
        <taxon>eudicotyledons</taxon>
        <taxon>Gunneridae</taxon>
        <taxon>Pentapetalae</taxon>
        <taxon>rosids</taxon>
        <taxon>fabids</taxon>
        <taxon>Malpighiales</taxon>
        <taxon>Erythroxylaceae</taxon>
        <taxon>Erythroxylum</taxon>
    </lineage>
</organism>
<feature type="region of interest" description="Disordered" evidence="3">
    <location>
        <begin position="426"/>
        <end position="463"/>
    </location>
</feature>
<protein>
    <recommendedName>
        <fullName evidence="4">BAT2 N-terminal domain-containing protein</fullName>
    </recommendedName>
</protein>
<proteinExistence type="predicted"/>
<feature type="compositionally biased region" description="Basic and acidic residues" evidence="3">
    <location>
        <begin position="1208"/>
        <end position="1217"/>
    </location>
</feature>
<dbReference type="Pfam" id="PF07001">
    <property type="entry name" value="BAT2_N"/>
    <property type="match status" value="1"/>
</dbReference>
<evidence type="ECO:0000313" key="5">
    <source>
        <dbReference type="EMBL" id="KAJ8771800.1"/>
    </source>
</evidence>
<dbReference type="PANTHER" id="PTHR34805">
    <property type="entry name" value="PROTEIN MODIFIER OF SNC1 1"/>
    <property type="match status" value="1"/>
</dbReference>
<feature type="compositionally biased region" description="Polar residues" evidence="3">
    <location>
        <begin position="98"/>
        <end position="136"/>
    </location>
</feature>
<gene>
    <name evidence="5" type="ORF">K2173_026977</name>
</gene>
<feature type="domain" description="BAT2 N-terminal" evidence="4">
    <location>
        <begin position="14"/>
        <end position="133"/>
    </location>
</feature>
<feature type="compositionally biased region" description="Basic and acidic residues" evidence="3">
    <location>
        <begin position="1025"/>
        <end position="1034"/>
    </location>
</feature>
<dbReference type="PANTHER" id="PTHR34805:SF1">
    <property type="entry name" value="PROTEIN MODIFIER OF SNC1 1"/>
    <property type="match status" value="1"/>
</dbReference>
<feature type="region of interest" description="Disordered" evidence="3">
    <location>
        <begin position="490"/>
        <end position="516"/>
    </location>
</feature>
<evidence type="ECO:0000256" key="3">
    <source>
        <dbReference type="SAM" id="MobiDB-lite"/>
    </source>
</evidence>
<dbReference type="Proteomes" id="UP001159364">
    <property type="component" value="Linkage Group LG02"/>
</dbReference>
<evidence type="ECO:0000256" key="2">
    <source>
        <dbReference type="SAM" id="Coils"/>
    </source>
</evidence>
<feature type="compositionally biased region" description="Basic and acidic residues" evidence="3">
    <location>
        <begin position="1469"/>
        <end position="1507"/>
    </location>
</feature>
<feature type="compositionally biased region" description="Basic and acidic residues" evidence="3">
    <location>
        <begin position="1303"/>
        <end position="1330"/>
    </location>
</feature>
<feature type="compositionally biased region" description="Low complexity" evidence="3">
    <location>
        <begin position="57"/>
        <end position="97"/>
    </location>
</feature>
<dbReference type="GO" id="GO:0040029">
    <property type="term" value="P:epigenetic regulation of gene expression"/>
    <property type="evidence" value="ECO:0007669"/>
    <property type="project" value="TreeGrafter"/>
</dbReference>
<feature type="region of interest" description="Disordered" evidence="3">
    <location>
        <begin position="1173"/>
        <end position="1273"/>
    </location>
</feature>
<reference evidence="5 6" key="1">
    <citation type="submission" date="2021-09" db="EMBL/GenBank/DDBJ databases">
        <title>Genomic insights and catalytic innovation underlie evolution of tropane alkaloids biosynthesis.</title>
        <authorList>
            <person name="Wang Y.-J."/>
            <person name="Tian T."/>
            <person name="Huang J.-P."/>
            <person name="Huang S.-X."/>
        </authorList>
    </citation>
    <scope>NUCLEOTIDE SEQUENCE [LARGE SCALE GENOMIC DNA]</scope>
    <source>
        <strain evidence="5">KIB-2018</strain>
        <tissue evidence="5">Leaf</tissue>
    </source>
</reference>
<dbReference type="InterPro" id="IPR009738">
    <property type="entry name" value="BAT2_N"/>
</dbReference>
<feature type="region of interest" description="Disordered" evidence="3">
    <location>
        <begin position="34"/>
        <end position="163"/>
    </location>
</feature>
<feature type="compositionally biased region" description="Basic and acidic residues" evidence="3">
    <location>
        <begin position="198"/>
        <end position="214"/>
    </location>
</feature>